<evidence type="ECO:0000313" key="2">
    <source>
        <dbReference type="EMBL" id="OHA20166.1"/>
    </source>
</evidence>
<reference evidence="2 3" key="1">
    <citation type="journal article" date="2016" name="Nat. Commun.">
        <title>Thousands of microbial genomes shed light on interconnected biogeochemical processes in an aquifer system.</title>
        <authorList>
            <person name="Anantharaman K."/>
            <person name="Brown C.T."/>
            <person name="Hug L.A."/>
            <person name="Sharon I."/>
            <person name="Castelle C.J."/>
            <person name="Probst A.J."/>
            <person name="Thomas B.C."/>
            <person name="Singh A."/>
            <person name="Wilkins M.J."/>
            <person name="Karaoz U."/>
            <person name="Brodie E.L."/>
            <person name="Williams K.H."/>
            <person name="Hubbard S.S."/>
            <person name="Banfield J.F."/>
        </authorList>
    </citation>
    <scope>NUCLEOTIDE SEQUENCE [LARGE SCALE GENOMIC DNA]</scope>
</reference>
<evidence type="ECO:0000256" key="1">
    <source>
        <dbReference type="SAM" id="Phobius"/>
    </source>
</evidence>
<organism evidence="2 3">
    <name type="scientific">Candidatus Taylorbacteria bacterium RIFCSPHIGHO2_01_FULL_51_15</name>
    <dbReference type="NCBI Taxonomy" id="1802304"/>
    <lineage>
        <taxon>Bacteria</taxon>
        <taxon>Candidatus Tayloriibacteriota</taxon>
    </lineage>
</organism>
<keyword evidence="1" id="KW-0812">Transmembrane</keyword>
<protein>
    <recommendedName>
        <fullName evidence="4">DUF5668 domain-containing protein</fullName>
    </recommendedName>
</protein>
<name>A0A1G2M8D0_9BACT</name>
<keyword evidence="1" id="KW-1133">Transmembrane helix</keyword>
<dbReference type="EMBL" id="MHRI01000035">
    <property type="protein sequence ID" value="OHA20166.1"/>
    <property type="molecule type" value="Genomic_DNA"/>
</dbReference>
<evidence type="ECO:0008006" key="4">
    <source>
        <dbReference type="Google" id="ProtNLM"/>
    </source>
</evidence>
<feature type="transmembrane region" description="Helical" evidence="1">
    <location>
        <begin position="29"/>
        <end position="45"/>
    </location>
</feature>
<comment type="caution">
    <text evidence="2">The sequence shown here is derived from an EMBL/GenBank/DDBJ whole genome shotgun (WGS) entry which is preliminary data.</text>
</comment>
<proteinExistence type="predicted"/>
<gene>
    <name evidence="2" type="ORF">A2849_01510</name>
</gene>
<accession>A0A1G2M8D0</accession>
<dbReference type="Proteomes" id="UP000178121">
    <property type="component" value="Unassembled WGS sequence"/>
</dbReference>
<keyword evidence="1" id="KW-0472">Membrane</keyword>
<dbReference type="AlphaFoldDB" id="A0A1G2M8D0"/>
<evidence type="ECO:0000313" key="3">
    <source>
        <dbReference type="Proteomes" id="UP000178121"/>
    </source>
</evidence>
<feature type="transmembrane region" description="Helical" evidence="1">
    <location>
        <begin position="5"/>
        <end position="23"/>
    </location>
</feature>
<sequence length="67" mass="7240">MTLDALIMLAGAFVAILPFLGFPTSWDKVLLFITGVCVIVLGIIVRRRSDVGAPHEESASSEVEPRI</sequence>